<name>A0A8H6NQM8_9PEZI</name>
<keyword evidence="3" id="KW-1185">Reference proteome</keyword>
<dbReference type="Proteomes" id="UP000639643">
    <property type="component" value="Unassembled WGS sequence"/>
</dbReference>
<gene>
    <name evidence="2" type="ORF">CMUS01_03814</name>
</gene>
<feature type="compositionally biased region" description="Polar residues" evidence="1">
    <location>
        <begin position="60"/>
        <end position="69"/>
    </location>
</feature>
<organism evidence="2 3">
    <name type="scientific">Colletotrichum musicola</name>
    <dbReference type="NCBI Taxonomy" id="2175873"/>
    <lineage>
        <taxon>Eukaryota</taxon>
        <taxon>Fungi</taxon>
        <taxon>Dikarya</taxon>
        <taxon>Ascomycota</taxon>
        <taxon>Pezizomycotina</taxon>
        <taxon>Sordariomycetes</taxon>
        <taxon>Hypocreomycetidae</taxon>
        <taxon>Glomerellales</taxon>
        <taxon>Glomerellaceae</taxon>
        <taxon>Colletotrichum</taxon>
        <taxon>Colletotrichum orchidearum species complex</taxon>
    </lineage>
</organism>
<dbReference type="AlphaFoldDB" id="A0A8H6NQM8"/>
<dbReference type="EMBL" id="WIGM01000096">
    <property type="protein sequence ID" value="KAF6840781.1"/>
    <property type="molecule type" value="Genomic_DNA"/>
</dbReference>
<proteinExistence type="predicted"/>
<feature type="region of interest" description="Disordered" evidence="1">
    <location>
        <begin position="35"/>
        <end position="106"/>
    </location>
</feature>
<accession>A0A8H6NQM8</accession>
<evidence type="ECO:0000313" key="2">
    <source>
        <dbReference type="EMBL" id="KAF6840781.1"/>
    </source>
</evidence>
<reference evidence="2" key="1">
    <citation type="journal article" date="2020" name="Phytopathology">
        <title>Genome Sequence Resources of Colletotrichum truncatum, C. plurivorum, C. musicola, and C. sojae: Four Species Pathogenic to Soybean (Glycine max).</title>
        <authorList>
            <person name="Rogerio F."/>
            <person name="Boufleur T.R."/>
            <person name="Ciampi-Guillardi M."/>
            <person name="Sukno S.A."/>
            <person name="Thon M.R."/>
            <person name="Massola Junior N.S."/>
            <person name="Baroncelli R."/>
        </authorList>
    </citation>
    <scope>NUCLEOTIDE SEQUENCE</scope>
    <source>
        <strain evidence="2">LFN0074</strain>
    </source>
</reference>
<evidence type="ECO:0000256" key="1">
    <source>
        <dbReference type="SAM" id="MobiDB-lite"/>
    </source>
</evidence>
<protein>
    <submittedName>
        <fullName evidence="2">Uncharacterized protein</fullName>
    </submittedName>
</protein>
<comment type="caution">
    <text evidence="2">The sequence shown here is derived from an EMBL/GenBank/DDBJ whole genome shotgun (WGS) entry which is preliminary data.</text>
</comment>
<feature type="compositionally biased region" description="Pro residues" evidence="1">
    <location>
        <begin position="50"/>
        <end position="59"/>
    </location>
</feature>
<sequence>MSFWRNIFLAQQNHTPLQSVQQSVGRSVGRSVAVCEHGTRPPNASSTPNQGPPLVPWPTPLSSTPQALASNKGHPRTKRPGWTGRQDKEEGVSNGPRWGDEEGGRRRIPIFSENDFEEKMDGSWSAVRNLVVSLQILKT</sequence>
<evidence type="ECO:0000313" key="3">
    <source>
        <dbReference type="Proteomes" id="UP000639643"/>
    </source>
</evidence>